<feature type="region of interest" description="Disordered" evidence="1">
    <location>
        <begin position="93"/>
        <end position="154"/>
    </location>
</feature>
<feature type="chain" id="PRO_5044752762" description="Glycine-rich protein" evidence="2">
    <location>
        <begin position="18"/>
        <end position="154"/>
    </location>
</feature>
<name>A0ABD2V9W3_9SOLN</name>
<dbReference type="EMBL" id="JBJKTR010000002">
    <property type="protein sequence ID" value="KAL3377545.1"/>
    <property type="molecule type" value="Genomic_DNA"/>
</dbReference>
<organism evidence="3 4">
    <name type="scientific">Solanum stoloniferum</name>
    <dbReference type="NCBI Taxonomy" id="62892"/>
    <lineage>
        <taxon>Eukaryota</taxon>
        <taxon>Viridiplantae</taxon>
        <taxon>Streptophyta</taxon>
        <taxon>Embryophyta</taxon>
        <taxon>Tracheophyta</taxon>
        <taxon>Spermatophyta</taxon>
        <taxon>Magnoliopsida</taxon>
        <taxon>eudicotyledons</taxon>
        <taxon>Gunneridae</taxon>
        <taxon>Pentapetalae</taxon>
        <taxon>asterids</taxon>
        <taxon>lamiids</taxon>
        <taxon>Solanales</taxon>
        <taxon>Solanaceae</taxon>
        <taxon>Solanoideae</taxon>
        <taxon>Solaneae</taxon>
        <taxon>Solanum</taxon>
    </lineage>
</organism>
<reference evidence="3 4" key="1">
    <citation type="submission" date="2024-05" db="EMBL/GenBank/DDBJ databases">
        <title>De novo assembly of an allotetraploid wild potato.</title>
        <authorList>
            <person name="Hosaka A.J."/>
        </authorList>
    </citation>
    <scope>NUCLEOTIDE SEQUENCE [LARGE SCALE GENOMIC DNA]</scope>
    <source>
        <tissue evidence="3">Young leaves</tissue>
    </source>
</reference>
<dbReference type="AlphaFoldDB" id="A0ABD2V9W3"/>
<dbReference type="Proteomes" id="UP001627284">
    <property type="component" value="Unassembled WGS sequence"/>
</dbReference>
<feature type="signal peptide" evidence="2">
    <location>
        <begin position="1"/>
        <end position="17"/>
    </location>
</feature>
<evidence type="ECO:0000256" key="2">
    <source>
        <dbReference type="SAM" id="SignalP"/>
    </source>
</evidence>
<evidence type="ECO:0008006" key="5">
    <source>
        <dbReference type="Google" id="ProtNLM"/>
    </source>
</evidence>
<keyword evidence="2" id="KW-0732">Signal</keyword>
<evidence type="ECO:0000313" key="3">
    <source>
        <dbReference type="EMBL" id="KAL3377545.1"/>
    </source>
</evidence>
<evidence type="ECO:0000313" key="4">
    <source>
        <dbReference type="Proteomes" id="UP001627284"/>
    </source>
</evidence>
<sequence length="154" mass="15199">MATTTLFVILIITSVLAYPINARSLIAMKAKTKASADEQNEYFQHPFLPFFGGFGGARGAIRPPFGLGAGIGGFGGSIGGAFGSGFGPFAGNGGTSSAGAGSGSGSGSGFGSGINEGFGDSGGNNPNDKIEGEHDAGDLGEGGDATIKNDMHHH</sequence>
<feature type="compositionally biased region" description="Gly residues" evidence="1">
    <location>
        <begin position="93"/>
        <end position="122"/>
    </location>
</feature>
<comment type="caution">
    <text evidence="3">The sequence shown here is derived from an EMBL/GenBank/DDBJ whole genome shotgun (WGS) entry which is preliminary data.</text>
</comment>
<keyword evidence="4" id="KW-1185">Reference proteome</keyword>
<proteinExistence type="predicted"/>
<gene>
    <name evidence="3" type="ORF">AABB24_003782</name>
</gene>
<protein>
    <recommendedName>
        <fullName evidence="5">Glycine-rich protein</fullName>
    </recommendedName>
</protein>
<evidence type="ECO:0000256" key="1">
    <source>
        <dbReference type="SAM" id="MobiDB-lite"/>
    </source>
</evidence>
<feature type="compositionally biased region" description="Basic and acidic residues" evidence="1">
    <location>
        <begin position="128"/>
        <end position="137"/>
    </location>
</feature>
<accession>A0ABD2V9W3</accession>